<keyword evidence="3 7" id="KW-0472">Membrane</keyword>
<sequence>MKKRFRIKSIRTRMTIGFSIIIGLFILFAIYNTFSIYRTNDATRDIMDHQMELLIVDEELTTNMAQREGYLRGFLLYGDTGMKNKFSDSLEETIALENRILELNDSEATKALIDKKITWGTLTDEVIAAYEGGNEAEAHQIMSTEVMPLSEEIMNDFKEASNKRKELIIAGGQEIIDNGTTTFYITLIVSGLILILGIFIAVFTSMKITKPIKLLMNRMNSVAQGDLSGEMLEVESADEVGQLTVATNEMVLKNRNLLSKISTVSENVSSEGEELTIAANEVKAGSDQVAITMQELATGSETQANSASDLASIMANFTEKVAEANNKGQSINKYSNKVLEMTNEGRNLMEGSQRQMGSIDQLVKDAVQNVQGLDEQSKQISKLVSVIQEIADQTNLLALNAAIEAARAGEHGKGFAVVADEVRKLAEQVSVSVTDITGIVTAIQTEASKIAGSLRGGYKEVEEGTKQIQTTGMTLNEISKSVTKMVEDINTISGNLTEIVDNTQEMNGSIEEIASVSEESAAGVEEIAASTEQTSSSMDEVAATSVQLARAAEELDGLVKQFKL</sequence>
<comment type="similarity">
    <text evidence="5">Belongs to the methyl-accepting chemotaxis (MCP) protein family.</text>
</comment>
<evidence type="ECO:0000259" key="8">
    <source>
        <dbReference type="PROSITE" id="PS50111"/>
    </source>
</evidence>
<dbReference type="InterPro" id="IPR003660">
    <property type="entry name" value="HAMP_dom"/>
</dbReference>
<dbReference type="PRINTS" id="PR00260">
    <property type="entry name" value="CHEMTRNSDUCR"/>
</dbReference>
<comment type="caution">
    <text evidence="10">The sequence shown here is derived from an EMBL/GenBank/DDBJ whole genome shotgun (WGS) entry which is preliminary data.</text>
</comment>
<feature type="transmembrane region" description="Helical" evidence="7">
    <location>
        <begin position="12"/>
        <end position="31"/>
    </location>
</feature>
<keyword evidence="4 6" id="KW-0807">Transducer</keyword>
<dbReference type="Gene3D" id="6.10.340.10">
    <property type="match status" value="1"/>
</dbReference>
<dbReference type="CDD" id="cd11386">
    <property type="entry name" value="MCP_signal"/>
    <property type="match status" value="1"/>
</dbReference>
<keyword evidence="7" id="KW-0812">Transmembrane</keyword>
<dbReference type="PROSITE" id="PS50111">
    <property type="entry name" value="CHEMOTAXIS_TRANSDUC_2"/>
    <property type="match status" value="1"/>
</dbReference>
<evidence type="ECO:0000256" key="3">
    <source>
        <dbReference type="ARBA" id="ARBA00023136"/>
    </source>
</evidence>
<dbReference type="CDD" id="cd06225">
    <property type="entry name" value="HAMP"/>
    <property type="match status" value="1"/>
</dbReference>
<feature type="transmembrane region" description="Helical" evidence="7">
    <location>
        <begin position="183"/>
        <end position="206"/>
    </location>
</feature>
<evidence type="ECO:0000256" key="4">
    <source>
        <dbReference type="ARBA" id="ARBA00023224"/>
    </source>
</evidence>
<evidence type="ECO:0000313" key="10">
    <source>
        <dbReference type="EMBL" id="RDW16986.1"/>
    </source>
</evidence>
<evidence type="ECO:0000256" key="1">
    <source>
        <dbReference type="ARBA" id="ARBA00004236"/>
    </source>
</evidence>
<dbReference type="GO" id="GO:0007165">
    <property type="term" value="P:signal transduction"/>
    <property type="evidence" value="ECO:0007669"/>
    <property type="project" value="UniProtKB-KW"/>
</dbReference>
<dbReference type="Proteomes" id="UP000257143">
    <property type="component" value="Unassembled WGS sequence"/>
</dbReference>
<dbReference type="InterPro" id="IPR004089">
    <property type="entry name" value="MCPsignal_dom"/>
</dbReference>
<dbReference type="Pfam" id="PF00672">
    <property type="entry name" value="HAMP"/>
    <property type="match status" value="1"/>
</dbReference>
<proteinExistence type="inferred from homology"/>
<evidence type="ECO:0000256" key="5">
    <source>
        <dbReference type="ARBA" id="ARBA00029447"/>
    </source>
</evidence>
<dbReference type="SMART" id="SM00283">
    <property type="entry name" value="MA"/>
    <property type="match status" value="1"/>
</dbReference>
<feature type="domain" description="Methyl-accepting transducer" evidence="8">
    <location>
        <begin position="278"/>
        <end position="528"/>
    </location>
</feature>
<dbReference type="AlphaFoldDB" id="A0A3D8PLI8"/>
<dbReference type="EMBL" id="PIOC01000023">
    <property type="protein sequence ID" value="RDW16986.1"/>
    <property type="molecule type" value="Genomic_DNA"/>
</dbReference>
<evidence type="ECO:0000256" key="2">
    <source>
        <dbReference type="ARBA" id="ARBA00022475"/>
    </source>
</evidence>
<evidence type="ECO:0000313" key="11">
    <source>
        <dbReference type="Proteomes" id="UP000257143"/>
    </source>
</evidence>
<dbReference type="PANTHER" id="PTHR32089:SF112">
    <property type="entry name" value="LYSOZYME-LIKE PROTEIN-RELATED"/>
    <property type="match status" value="1"/>
</dbReference>
<dbReference type="GO" id="GO:0004888">
    <property type="term" value="F:transmembrane signaling receptor activity"/>
    <property type="evidence" value="ECO:0007669"/>
    <property type="project" value="InterPro"/>
</dbReference>
<dbReference type="InterPro" id="IPR004090">
    <property type="entry name" value="Chemotax_Me-accpt_rcpt"/>
</dbReference>
<feature type="domain" description="HAMP" evidence="9">
    <location>
        <begin position="206"/>
        <end position="259"/>
    </location>
</feature>
<evidence type="ECO:0000256" key="7">
    <source>
        <dbReference type="SAM" id="Phobius"/>
    </source>
</evidence>
<keyword evidence="2" id="KW-1003">Cell membrane</keyword>
<name>A0A3D8PLI8_9BACI</name>
<dbReference type="PANTHER" id="PTHR32089">
    <property type="entry name" value="METHYL-ACCEPTING CHEMOTAXIS PROTEIN MCPB"/>
    <property type="match status" value="1"/>
</dbReference>
<dbReference type="SMART" id="SM00304">
    <property type="entry name" value="HAMP"/>
    <property type="match status" value="1"/>
</dbReference>
<dbReference type="Gene3D" id="1.10.287.950">
    <property type="entry name" value="Methyl-accepting chemotaxis protein"/>
    <property type="match status" value="1"/>
</dbReference>
<evidence type="ECO:0000259" key="9">
    <source>
        <dbReference type="PROSITE" id="PS50885"/>
    </source>
</evidence>
<keyword evidence="7" id="KW-1133">Transmembrane helix</keyword>
<dbReference type="GO" id="GO:0006935">
    <property type="term" value="P:chemotaxis"/>
    <property type="evidence" value="ECO:0007669"/>
    <property type="project" value="InterPro"/>
</dbReference>
<organism evidence="10 11">
    <name type="scientific">Oceanobacillus arenosus</name>
    <dbReference type="NCBI Taxonomy" id="1229153"/>
    <lineage>
        <taxon>Bacteria</taxon>
        <taxon>Bacillati</taxon>
        <taxon>Bacillota</taxon>
        <taxon>Bacilli</taxon>
        <taxon>Bacillales</taxon>
        <taxon>Bacillaceae</taxon>
        <taxon>Oceanobacillus</taxon>
    </lineage>
</organism>
<comment type="subcellular location">
    <subcellularLocation>
        <location evidence="1">Cell membrane</location>
    </subcellularLocation>
</comment>
<keyword evidence="11" id="KW-1185">Reference proteome</keyword>
<dbReference type="Pfam" id="PF00015">
    <property type="entry name" value="MCPsignal"/>
    <property type="match status" value="1"/>
</dbReference>
<evidence type="ECO:0000256" key="6">
    <source>
        <dbReference type="PROSITE-ProRule" id="PRU00284"/>
    </source>
</evidence>
<dbReference type="RefSeq" id="WP_115774216.1">
    <property type="nucleotide sequence ID" value="NZ_PIOC01000023.1"/>
</dbReference>
<dbReference type="GO" id="GO:0005886">
    <property type="term" value="C:plasma membrane"/>
    <property type="evidence" value="ECO:0007669"/>
    <property type="project" value="UniProtKB-SubCell"/>
</dbReference>
<dbReference type="PROSITE" id="PS50885">
    <property type="entry name" value="HAMP"/>
    <property type="match status" value="1"/>
</dbReference>
<reference evidence="11" key="1">
    <citation type="submission" date="2017-11" db="EMBL/GenBank/DDBJ databases">
        <authorList>
            <person name="Zhu W."/>
        </authorList>
    </citation>
    <scope>NUCLEOTIDE SEQUENCE [LARGE SCALE GENOMIC DNA]</scope>
    <source>
        <strain evidence="11">CAU 1183</strain>
    </source>
</reference>
<dbReference type="SUPFAM" id="SSF58104">
    <property type="entry name" value="Methyl-accepting chemotaxis protein (MCP) signaling domain"/>
    <property type="match status" value="1"/>
</dbReference>
<dbReference type="OrthoDB" id="2168386at2"/>
<protein>
    <submittedName>
        <fullName evidence="10">Methyl-accepting chemotaxis protein</fullName>
    </submittedName>
</protein>
<gene>
    <name evidence="10" type="ORF">CWR48_15390</name>
</gene>
<accession>A0A3D8PLI8</accession>